<sequence length="2710" mass="317183">MEPDQLEHHTEPKGHEQNNNINENRYNHLRDDSRIGNENVNSTQLRNNSSFISLKNYKLGRRPSRYSYLHKDKTHTDKKDNTDTIHNTGNTKNNDKKYTQKKVNTIPNTSIKKTQRDVHVEVTQGINLDYVCVLNDDSRIILLLFPYNPEIYAFREMKFYSEHHYELAQAIKWVFNVEIKRIEGIISKSMHTCLDQTRELNTLIYHLENPEKHGIQESDYDGKKKEYKTKLDKLQQCMKINYNNNKTDIQKTKGKTYDTIWDISCPLFNYCKTYIYHNVVVVRKRNVTEYNIAHNTSFINNVMQIHKSAHDILGKVKEQLKKPLVFQTTEFILEEIKHIADTMNLHLEAVNKSAETIDTLSKQPWSTYFHRYVLQDKFFFLAYNYSTFKISTESLKKLENVSNSKLEKLYHTFTILEDGLNYNINTYMSTTYSMSMIHSILSDSEEIVQSVEKLRNSSYDQIKEHIPYSNVQIKKTKEILDQKILTLEQYPKDSRELIKKVNETYTLKLKASVEIEKYREKTEGKMSSLEKSKILLEVLNKIQSKTNEITKINQDVEQYSKQMSSIKSKFQQSEKIINEDVHKIKELIENEKQHRFMKEEIKKHLEYFPVALDNIKKIISERDKIKNYILSIDNLMKDGPYDSNEFITKKTELQNKAKSIMDSFYNENSLQTFVDNLAQFYTKNQTVNKEENTKEEEATKILYEKTKEQYDRLVNMNCDGIPKMLNDLSEVLNSLSRLKNDIITAYIQYMIENVSSSFNKLNEENNRIKNTLNNYEECADKLKTYTNKINNIKDKFRTILIKKVDEDVPEEKTIYEEYTTYKDHVANKGSTIAHHIDAFKENITKANEQMEAYKKVIQITEIQNSEIYQKTKILLDVFKTKNENSELEKLQKQLRHHKESVSNTINQIENTKKVIDTLKLLHTLMKNSNENTQSILKIKENKNHLINKIDNHIQELNSYHIIEENDRSSLLNMLKEEKNNVEKEIPDAPISTLEAHENELKGYYEKEKNNMEKQIVTNADDLEKYQTQCKNTQQEIHKFNVIYQVLENKIEKLIKDQHSQIITLGNKLISTTNTDINEKIERNLNFLKGIKIKMNAFNFDEDVKKDIDHMVQSRISAFKDKCEKDILQHINNNIEKINSVKQNHDAYMKAFHKEKDHNIEFKDEKSNMENIYGEMKKKTLDILNKIENEQSTILNQVEQIEKEHAIILIHHAVYMIDKENTKAKSVMEDIESSKTRIDEIKGNTEEFKQNHMNNFEYEEYYQKAIQSNKEINVFSTNATNDKNNADKIEDINKIKVIKNKINDYLSKVKVQYNCMEEIRKQMNSMKDLLASDSSNTIAKNILNNTQDALKFNQEAKNELNKSNKLLEEVAAQITEAEQHKSKIDITLEDEQIIDQINKIELINHEILNKKKREMESYLRKIKEYKDKCTTQVSNSNRGKDKIEFLKTAKNNINSSLNNVHMSNINENIKKSEQYLKDIEVFETKATNNVNLFMQHEQTIKHTLQQSQILGIETKSKKKINKATEIMEEIKTEYSKIQKKVNDLQETLNILKEPQNIEDTEDELENQTSTNAKVIIQSNLERVKHMLSQLTHIKQEEDNIFKRATDTMNSLKKTSYNKDAKTLDTVKKDEPKYIEYLSQITAYENQIVTEMNKLNGISSNVVSIQKELNESRKNYEIGLLQKIDEIGKSRKPNMDLKKKESINSTMNSFSSLFNGLDLNQYDFKKNTHDYQQKMKKIHNKFDEALNKIDENLKKASEESANYTLANQLRREAQQEKAKLKNSEEEAIKYIQEIEKMECMRFINHMKRNLDKISTSINKEKLKINEGHEYIQQLLQVIKKADDISDISEKVQQAEEKYAELQTTIHSTHKNMAKDMFKPIVTCAKFINIKIIPELPLTGTYVNAAVQLKFQPDAKVTLRTGNNSQTATELDLQKNIQNAYHVALEIHKCANEIDAQQMQNKQLMVTVNELHHKMKFIDELKNKVQIAKSNENAVSGKIIGISNKIAELDYLSCSERSYDKLLDETEQTKLKNIRDSFNQQKNVDENMDFNLKDIEKDFFTSQTSLTTVEQAVEALEANETTTDNLEKKNDQIEAVHNNIGNIEKNIARLNTYLDKLIHRGRKCEIARYTSLSNNVKSKINADEEIIDNMQEQISQYLTFVQDNYNATVEDVLTLNEYFNKKLVPDHLATNFEQSNNKSEELSTVVEQLRAIINNIKNALIEVNDEEPIFTSLENSAQEIEKLYNTLYDKKNTLNEIYKTSVLVKSQEMKSTVDKYINIAEIFNNVLDNQKLRIINNNSSIIQVKNMINIQLKKLEDTDSTFTLESINTFHKLSDEIQTSIDKFKKLDQTNRQEHKNVGMHKERIAHFINRRDSLKNAVKEHEQNTNLKKLREDIRNHVINNIKNTNGKLINSDDLYIKLMKKVDENYELCNNKYTQNYVSQVLQKIEDLKKRFNENLPEKEKVLQIKSNFSDIKSIFDQIKTLYNVKVFITDMYRKIDAEKESVKDQTNMEKLELTIQNVTDMNDEVKTYLSNFTNALERINIMKKEIDDLFSSLPSNNTNPNENAKEYVNGSVEIINELNRNISKIIELQHYAEGVITKLEEVSKLTRPPVNDSKDETQMLSYETDSTKHDNSQSDDHSETKNTNGQIRLAGAIIIGLSLISGVVLLNGKHNPNEEDEHHEHDHHEAFEDNNDYNMYHKDEVIEVCFNDSD</sequence>
<keyword evidence="4" id="KW-1185">Reference proteome</keyword>
<organism evidence="3 4">
    <name type="scientific">Plasmodium fragile</name>
    <dbReference type="NCBI Taxonomy" id="5857"/>
    <lineage>
        <taxon>Eukaryota</taxon>
        <taxon>Sar</taxon>
        <taxon>Alveolata</taxon>
        <taxon>Apicomplexa</taxon>
        <taxon>Aconoidasida</taxon>
        <taxon>Haemosporida</taxon>
        <taxon>Plasmodiidae</taxon>
        <taxon>Plasmodium</taxon>
        <taxon>Plasmodium (Plasmodium)</taxon>
    </lineage>
</organism>
<evidence type="ECO:0000256" key="2">
    <source>
        <dbReference type="SAM" id="MobiDB-lite"/>
    </source>
</evidence>
<dbReference type="GeneID" id="24266250"/>
<dbReference type="RefSeq" id="XP_012334003.1">
    <property type="nucleotide sequence ID" value="XM_012478580.1"/>
</dbReference>
<dbReference type="Proteomes" id="UP000054561">
    <property type="component" value="Unassembled WGS sequence"/>
</dbReference>
<evidence type="ECO:0000313" key="3">
    <source>
        <dbReference type="EMBL" id="KJP89493.1"/>
    </source>
</evidence>
<feature type="compositionally biased region" description="Basic and acidic residues" evidence="2">
    <location>
        <begin position="1"/>
        <end position="16"/>
    </location>
</feature>
<protein>
    <recommendedName>
        <fullName evidence="5">Rh5 coiled-coil domain-containing protein</fullName>
    </recommendedName>
</protein>
<reference evidence="3 4" key="1">
    <citation type="submission" date="2014-03" db="EMBL/GenBank/DDBJ databases">
        <title>The Genome Sequence of Plasmodium fragile nilgiri.</title>
        <authorList>
            <consortium name="The Broad Institute Genomics Platform"/>
            <consortium name="The Broad Institute Genome Sequencing Center for Infectious Disease"/>
            <person name="Neafsey D."/>
            <person name="Duraisingh M."/>
            <person name="Young S.K."/>
            <person name="Zeng Q."/>
            <person name="Gargeya S."/>
            <person name="Abouelleil A."/>
            <person name="Alvarado L."/>
            <person name="Chapman S.B."/>
            <person name="Gainer-Dewar J."/>
            <person name="Goldberg J."/>
            <person name="Griggs A."/>
            <person name="Gujja S."/>
            <person name="Hansen M."/>
            <person name="Howarth C."/>
            <person name="Imamovic A."/>
            <person name="Larimer J."/>
            <person name="Pearson M."/>
            <person name="Poon T.W."/>
            <person name="Priest M."/>
            <person name="Roberts A."/>
            <person name="Saif S."/>
            <person name="Shea T."/>
            <person name="Sykes S."/>
            <person name="Wortman J."/>
            <person name="Nusbaum C."/>
            <person name="Birren B."/>
        </authorList>
    </citation>
    <scope>NUCLEOTIDE SEQUENCE [LARGE SCALE GENOMIC DNA]</scope>
    <source>
        <strain evidence="4">nilgiri</strain>
    </source>
</reference>
<dbReference type="OMA" id="ERINIMK"/>
<feature type="coiled-coil region" evidence="1">
    <location>
        <begin position="1342"/>
        <end position="1379"/>
    </location>
</feature>
<feature type="compositionally biased region" description="Basic and acidic residues" evidence="2">
    <location>
        <begin position="69"/>
        <end position="83"/>
    </location>
</feature>
<gene>
    <name evidence="3" type="ORF">AK88_00936</name>
</gene>
<feature type="coiled-coil region" evidence="1">
    <location>
        <begin position="1737"/>
        <end position="1798"/>
    </location>
</feature>
<name>A0A0D9QRB2_PLAFR</name>
<feature type="coiled-coil region" evidence="1">
    <location>
        <begin position="1519"/>
        <end position="1576"/>
    </location>
</feature>
<feature type="coiled-coil region" evidence="1">
    <location>
        <begin position="751"/>
        <end position="795"/>
    </location>
</feature>
<feature type="region of interest" description="Disordered" evidence="2">
    <location>
        <begin position="1"/>
        <end position="25"/>
    </location>
</feature>
<dbReference type="OrthoDB" id="376720at2759"/>
<feature type="coiled-coil region" evidence="1">
    <location>
        <begin position="836"/>
        <end position="907"/>
    </location>
</feature>
<accession>A0A0D9QRB2</accession>
<feature type="region of interest" description="Disordered" evidence="2">
    <location>
        <begin position="2622"/>
        <end position="2644"/>
    </location>
</feature>
<proteinExistence type="predicted"/>
<feature type="coiled-coil region" evidence="1">
    <location>
        <begin position="542"/>
        <end position="569"/>
    </location>
</feature>
<evidence type="ECO:0000313" key="4">
    <source>
        <dbReference type="Proteomes" id="UP000054561"/>
    </source>
</evidence>
<evidence type="ECO:0008006" key="5">
    <source>
        <dbReference type="Google" id="ProtNLM"/>
    </source>
</evidence>
<feature type="region of interest" description="Disordered" evidence="2">
    <location>
        <begin position="67"/>
        <end position="97"/>
    </location>
</feature>
<feature type="compositionally biased region" description="Basic and acidic residues" evidence="2">
    <location>
        <begin position="2625"/>
        <end position="2640"/>
    </location>
</feature>
<evidence type="ECO:0000256" key="1">
    <source>
        <dbReference type="SAM" id="Coils"/>
    </source>
</evidence>
<dbReference type="EMBL" id="KQ001651">
    <property type="protein sequence ID" value="KJP89493.1"/>
    <property type="molecule type" value="Genomic_DNA"/>
</dbReference>
<dbReference type="VEuPathDB" id="PlasmoDB:AK88_00936"/>
<feature type="coiled-coil region" evidence="1">
    <location>
        <begin position="1842"/>
        <end position="1869"/>
    </location>
</feature>
<feature type="coiled-coil region" evidence="1">
    <location>
        <begin position="2066"/>
        <end position="2103"/>
    </location>
</feature>
<keyword evidence="1" id="KW-0175">Coiled coil</keyword>